<accession>A0AAV3R5A5</accession>
<name>A0AAV3R5A5_LITER</name>
<organism evidence="1 2">
    <name type="scientific">Lithospermum erythrorhizon</name>
    <name type="common">Purple gromwell</name>
    <name type="synonym">Lithospermum officinale var. erythrorhizon</name>
    <dbReference type="NCBI Taxonomy" id="34254"/>
    <lineage>
        <taxon>Eukaryota</taxon>
        <taxon>Viridiplantae</taxon>
        <taxon>Streptophyta</taxon>
        <taxon>Embryophyta</taxon>
        <taxon>Tracheophyta</taxon>
        <taxon>Spermatophyta</taxon>
        <taxon>Magnoliopsida</taxon>
        <taxon>eudicotyledons</taxon>
        <taxon>Gunneridae</taxon>
        <taxon>Pentapetalae</taxon>
        <taxon>asterids</taxon>
        <taxon>lamiids</taxon>
        <taxon>Boraginales</taxon>
        <taxon>Boraginaceae</taxon>
        <taxon>Boraginoideae</taxon>
        <taxon>Lithospermeae</taxon>
        <taxon>Lithospermum</taxon>
    </lineage>
</organism>
<dbReference type="EMBL" id="BAABME010007699">
    <property type="protein sequence ID" value="GAA0171505.1"/>
    <property type="molecule type" value="Genomic_DNA"/>
</dbReference>
<protein>
    <submittedName>
        <fullName evidence="1">Uncharacterized protein</fullName>
    </submittedName>
</protein>
<proteinExistence type="predicted"/>
<sequence length="138" mass="16032">MDEAIPKVWIPLGDSKRPVMPKKMSTTVRAQLETLKLVFDKQLHYKVFYKEGVLIQAGLIQSKEYDPTWGLHSVGRCVKPKDIPFSLMAGERGPLFHKSKVRKVPSYQLKHTFKERAFPLYRCSRCNFHLNRREEASA</sequence>
<evidence type="ECO:0000313" key="2">
    <source>
        <dbReference type="Proteomes" id="UP001454036"/>
    </source>
</evidence>
<evidence type="ECO:0000313" key="1">
    <source>
        <dbReference type="EMBL" id="GAA0171505.1"/>
    </source>
</evidence>
<reference evidence="1 2" key="1">
    <citation type="submission" date="2024-01" db="EMBL/GenBank/DDBJ databases">
        <title>The complete chloroplast genome sequence of Lithospermum erythrorhizon: insights into the phylogenetic relationship among Boraginaceae species and the maternal lineages of purple gromwells.</title>
        <authorList>
            <person name="Okada T."/>
            <person name="Watanabe K."/>
        </authorList>
    </citation>
    <scope>NUCLEOTIDE SEQUENCE [LARGE SCALE GENOMIC DNA]</scope>
</reference>
<dbReference type="AlphaFoldDB" id="A0AAV3R5A5"/>
<dbReference type="Proteomes" id="UP001454036">
    <property type="component" value="Unassembled WGS sequence"/>
</dbReference>
<comment type="caution">
    <text evidence="1">The sequence shown here is derived from an EMBL/GenBank/DDBJ whole genome shotgun (WGS) entry which is preliminary data.</text>
</comment>
<gene>
    <name evidence="1" type="ORF">LIER_25518</name>
</gene>
<keyword evidence="2" id="KW-1185">Reference proteome</keyword>